<dbReference type="Pfam" id="PF07510">
    <property type="entry name" value="GmrSD_C"/>
    <property type="match status" value="1"/>
</dbReference>
<dbReference type="PANTHER" id="PTHR35149:SF2">
    <property type="entry name" value="DUF262 DOMAIN-CONTAINING PROTEIN"/>
    <property type="match status" value="1"/>
</dbReference>
<gene>
    <name evidence="3" type="ORF">EELLY_v1c02860</name>
</gene>
<accession>A0A8E2UAK2</accession>
<dbReference type="AlphaFoldDB" id="A0A8E2UAK2"/>
<comment type="caution">
    <text evidence="3">The sequence shown here is derived from an EMBL/GenBank/DDBJ whole genome shotgun (WGS) entry which is preliminary data.</text>
</comment>
<sequence>MKADLKNLQDFFDSQRTQFFIPVYQREYAWTQKQINQLLDDYEDILTGKSKSHFIGNVIYRSSTSGGVIKNELIDGQQRITTMFLLFIATKNVICELPGDYKQELSIIEEFISNRAFKNEMKMRLKPNNVDRETFKEIYNNEKVNYSESSLFKNYKIILNRTKKWIFDFGIAKIFDLFVNVNIVYIEINDSDDVKVQKVFESINSTGLDLKNIDLIRNFLLMGLDEEKQENFYVNKWINFENTLANYLKFGLNEDDFLKMFLQVHRREFVSKSNIYTLFKEYAKEVDLNIYTIMDDLMKIISQWNEIYLEKDEECYNYDRVWQDEPKNNQMQSSLLILCKNAFDSGIIDQKGWEDIKQTISIYFMRRKIADFDTSSITRLFTGTILNSLSKVLNSKEMTLNEFIYKHLFVDRKNSEMRAPSDEEIRDVIKHKNFYKLQICKQVLLFLENFGVKTLIPISKFEIEHIAPQNPIENSLWLHWIGEDYQTKINYLGNVTLVTDSMNKELSNKEWIPIEKKQGKKELFQYNKHIRLNSDISSLDIFNYDSLLERQDNLVEEIIKIFTK</sequence>
<feature type="domain" description="GmrSD restriction endonucleases N-terminal" evidence="1">
    <location>
        <begin position="8"/>
        <end position="221"/>
    </location>
</feature>
<evidence type="ECO:0000313" key="4">
    <source>
        <dbReference type="Proteomes" id="UP000239010"/>
    </source>
</evidence>
<feature type="domain" description="GmrSD restriction endonucleases C-terminal" evidence="2">
    <location>
        <begin position="420"/>
        <end position="556"/>
    </location>
</feature>
<keyword evidence="4" id="KW-1185">Reference proteome</keyword>
<evidence type="ECO:0000259" key="2">
    <source>
        <dbReference type="Pfam" id="PF07510"/>
    </source>
</evidence>
<name>A0A8E2UAK2_9MOLU</name>
<dbReference type="InterPro" id="IPR011089">
    <property type="entry name" value="GmrSD_C"/>
</dbReference>
<dbReference type="PANTHER" id="PTHR35149">
    <property type="entry name" value="SLL5132 PROTEIN"/>
    <property type="match status" value="1"/>
</dbReference>
<dbReference type="Proteomes" id="UP000239010">
    <property type="component" value="Unassembled WGS sequence"/>
</dbReference>
<dbReference type="RefSeq" id="WP_104205748.1">
    <property type="nucleotide sequence ID" value="NZ_PHND01000001.1"/>
</dbReference>
<dbReference type="EMBL" id="PHND01000001">
    <property type="protein sequence ID" value="PPE04606.1"/>
    <property type="molecule type" value="Genomic_DNA"/>
</dbReference>
<organism evidence="3 4">
    <name type="scientific">Entomoplasma ellychniae</name>
    <dbReference type="NCBI Taxonomy" id="2114"/>
    <lineage>
        <taxon>Bacteria</taxon>
        <taxon>Bacillati</taxon>
        <taxon>Mycoplasmatota</taxon>
        <taxon>Mollicutes</taxon>
        <taxon>Entomoplasmatales</taxon>
        <taxon>Entomoplasmataceae</taxon>
        <taxon>Entomoplasma</taxon>
    </lineage>
</organism>
<evidence type="ECO:0000313" key="3">
    <source>
        <dbReference type="EMBL" id="PPE04606.1"/>
    </source>
</evidence>
<proteinExistence type="predicted"/>
<protein>
    <recommendedName>
        <fullName evidence="5">DUF262 domain-containing protein</fullName>
    </recommendedName>
</protein>
<reference evidence="3 4" key="1">
    <citation type="submission" date="2017-11" db="EMBL/GenBank/DDBJ databases">
        <title>Genome sequence of Entomoplasma ellychniae ELCN-1 (ATCC 43707).</title>
        <authorList>
            <person name="Lo W.-S."/>
            <person name="Gasparich G.E."/>
            <person name="Kuo C.-H."/>
        </authorList>
    </citation>
    <scope>NUCLEOTIDE SEQUENCE [LARGE SCALE GENOMIC DNA]</scope>
    <source>
        <strain evidence="3 4">ELCN-1</strain>
    </source>
</reference>
<evidence type="ECO:0000259" key="1">
    <source>
        <dbReference type="Pfam" id="PF03235"/>
    </source>
</evidence>
<dbReference type="InterPro" id="IPR004919">
    <property type="entry name" value="GmrSD_N"/>
</dbReference>
<dbReference type="Pfam" id="PF03235">
    <property type="entry name" value="GmrSD_N"/>
    <property type="match status" value="1"/>
</dbReference>
<evidence type="ECO:0008006" key="5">
    <source>
        <dbReference type="Google" id="ProtNLM"/>
    </source>
</evidence>